<dbReference type="InterPro" id="IPR006689">
    <property type="entry name" value="Small_GTPase_ARF/SAR"/>
</dbReference>
<dbReference type="Pfam" id="PF00025">
    <property type="entry name" value="Arf"/>
    <property type="match status" value="1"/>
</dbReference>
<feature type="binding site" evidence="3">
    <location>
        <position position="108"/>
    </location>
    <ligand>
        <name>GTP</name>
        <dbReference type="ChEBI" id="CHEBI:37565"/>
    </ligand>
</feature>
<keyword evidence="4" id="KW-0479">Metal-binding</keyword>
<sequence>MYGLLWALAEPWRAGQRHSYRILVLGVDESGKTTWVRAAQSVRHKRQTSDATAAPPPPSNLSDPHPHSLSSAYQPTVGLSVTRLSVRCTDPASATRHTQSWLLWDLGGKASLRGIWERYLPEADAIVWVMRTSEPSDEPGQLSPRWSEACAELQRVLRRLPRRQDAVRSVPLLVVLNGSADERRLSQLRSILSARAFPRDRNAPTERNGTDGLHATSHRHLLCSSVQRVDLRSGAGVAACIDWLALQFQASGGTG</sequence>
<protein>
    <submittedName>
        <fullName evidence="6">Uncharacterized protein</fullName>
    </submittedName>
</protein>
<keyword evidence="2 3" id="KW-0342">GTP-binding</keyword>
<dbReference type="Proteomes" id="UP001301350">
    <property type="component" value="Unassembled WGS sequence"/>
</dbReference>
<feature type="region of interest" description="Disordered" evidence="5">
    <location>
        <begin position="38"/>
        <end position="69"/>
    </location>
</feature>
<comment type="caution">
    <text evidence="6">The sequence shown here is derived from an EMBL/GenBank/DDBJ whole genome shotgun (WGS) entry which is preliminary data.</text>
</comment>
<dbReference type="AlphaFoldDB" id="A0AAV9IR14"/>
<gene>
    <name evidence="6" type="ORF">CDCA_CDCA01G0388</name>
</gene>
<dbReference type="GO" id="GO:0043001">
    <property type="term" value="P:Golgi to plasma membrane protein transport"/>
    <property type="evidence" value="ECO:0007669"/>
    <property type="project" value="TreeGrafter"/>
</dbReference>
<dbReference type="GO" id="GO:0046872">
    <property type="term" value="F:metal ion binding"/>
    <property type="evidence" value="ECO:0007669"/>
    <property type="project" value="UniProtKB-KW"/>
</dbReference>
<keyword evidence="7" id="KW-1185">Reference proteome</keyword>
<evidence type="ECO:0000256" key="2">
    <source>
        <dbReference type="ARBA" id="ARBA00023134"/>
    </source>
</evidence>
<feature type="binding site" evidence="4">
    <location>
        <position position="33"/>
    </location>
    <ligand>
        <name>Mg(2+)</name>
        <dbReference type="ChEBI" id="CHEBI:18420"/>
    </ligand>
</feature>
<dbReference type="PANTHER" id="PTHR45909:SF1">
    <property type="entry name" value="ADP-RIBOSYLATION FACTOR-RELATED PROTEIN 1"/>
    <property type="match status" value="1"/>
</dbReference>
<evidence type="ECO:0000256" key="5">
    <source>
        <dbReference type="SAM" id="MobiDB-lite"/>
    </source>
</evidence>
<evidence type="ECO:0000256" key="3">
    <source>
        <dbReference type="PIRSR" id="PIRSR606689-1"/>
    </source>
</evidence>
<evidence type="ECO:0000256" key="4">
    <source>
        <dbReference type="PIRSR" id="PIRSR606689-2"/>
    </source>
</evidence>
<dbReference type="GO" id="GO:0005794">
    <property type="term" value="C:Golgi apparatus"/>
    <property type="evidence" value="ECO:0007669"/>
    <property type="project" value="TreeGrafter"/>
</dbReference>
<evidence type="ECO:0000313" key="6">
    <source>
        <dbReference type="EMBL" id="KAK4534363.1"/>
    </source>
</evidence>
<dbReference type="InterPro" id="IPR027417">
    <property type="entry name" value="P-loop_NTPase"/>
</dbReference>
<dbReference type="GO" id="GO:0034067">
    <property type="term" value="P:protein localization to Golgi apparatus"/>
    <property type="evidence" value="ECO:0007669"/>
    <property type="project" value="TreeGrafter"/>
</dbReference>
<accession>A0AAV9IR14</accession>
<proteinExistence type="predicted"/>
<dbReference type="GO" id="GO:0005525">
    <property type="term" value="F:GTP binding"/>
    <property type="evidence" value="ECO:0007669"/>
    <property type="project" value="UniProtKB-KW"/>
</dbReference>
<evidence type="ECO:0000313" key="7">
    <source>
        <dbReference type="Proteomes" id="UP001301350"/>
    </source>
</evidence>
<organism evidence="6 7">
    <name type="scientific">Cyanidium caldarium</name>
    <name type="common">Red alga</name>
    <dbReference type="NCBI Taxonomy" id="2771"/>
    <lineage>
        <taxon>Eukaryota</taxon>
        <taxon>Rhodophyta</taxon>
        <taxon>Bangiophyceae</taxon>
        <taxon>Cyanidiales</taxon>
        <taxon>Cyanidiaceae</taxon>
        <taxon>Cyanidium</taxon>
    </lineage>
</organism>
<feature type="binding site" evidence="4">
    <location>
        <position position="76"/>
    </location>
    <ligand>
        <name>Mg(2+)</name>
        <dbReference type="ChEBI" id="CHEBI:18420"/>
    </ligand>
</feature>
<dbReference type="Gene3D" id="3.40.50.300">
    <property type="entry name" value="P-loop containing nucleotide triphosphate hydrolases"/>
    <property type="match status" value="1"/>
</dbReference>
<evidence type="ECO:0000256" key="1">
    <source>
        <dbReference type="ARBA" id="ARBA00022741"/>
    </source>
</evidence>
<name>A0AAV9IR14_CYACA</name>
<keyword evidence="4" id="KW-0460">Magnesium</keyword>
<dbReference type="PROSITE" id="PS51417">
    <property type="entry name" value="ARF"/>
    <property type="match status" value="1"/>
</dbReference>
<reference evidence="6 7" key="1">
    <citation type="submission" date="2022-07" db="EMBL/GenBank/DDBJ databases">
        <title>Genome-wide signatures of adaptation to extreme environments.</title>
        <authorList>
            <person name="Cho C.H."/>
            <person name="Yoon H.S."/>
        </authorList>
    </citation>
    <scope>NUCLEOTIDE SEQUENCE [LARGE SCALE GENOMIC DNA]</scope>
    <source>
        <strain evidence="6 7">DBV 063 E5</strain>
    </source>
</reference>
<dbReference type="GO" id="GO:0003924">
    <property type="term" value="F:GTPase activity"/>
    <property type="evidence" value="ECO:0007669"/>
    <property type="project" value="InterPro"/>
</dbReference>
<feature type="binding site" evidence="3">
    <location>
        <begin position="26"/>
        <end position="33"/>
    </location>
    <ligand>
        <name>GTP</name>
        <dbReference type="ChEBI" id="CHEBI:37565"/>
    </ligand>
</feature>
<keyword evidence="1 3" id="KW-0547">Nucleotide-binding</keyword>
<dbReference type="InterPro" id="IPR024156">
    <property type="entry name" value="Small_GTPase_ARF"/>
</dbReference>
<dbReference type="EMBL" id="JANCYW010000001">
    <property type="protein sequence ID" value="KAK4534363.1"/>
    <property type="molecule type" value="Genomic_DNA"/>
</dbReference>
<dbReference type="GO" id="GO:0006886">
    <property type="term" value="P:intracellular protein transport"/>
    <property type="evidence" value="ECO:0007669"/>
    <property type="project" value="TreeGrafter"/>
</dbReference>
<dbReference type="PANTHER" id="PTHR45909">
    <property type="entry name" value="ADP-RIBOSYLATION FACTOR-RELATED PROTEIN 1"/>
    <property type="match status" value="1"/>
</dbReference>
<feature type="compositionally biased region" description="Low complexity" evidence="5">
    <location>
        <begin position="60"/>
        <end position="69"/>
    </location>
</feature>
<dbReference type="SUPFAM" id="SSF52540">
    <property type="entry name" value="P-loop containing nucleoside triphosphate hydrolases"/>
    <property type="match status" value="1"/>
</dbReference>